<sequence>MMTTMTLKEALADVLDPQGRTVVDVGCGDGALTRHFAGLGARAIGVEISEDQLARARKAEPVAGADYRVGKGEALPLADGSVDAVVYSNSFHHLPPAVMADALAEAARVLTPGGRLVVVEPIAEGPYFEVFLPIEDETEVRAAAFDTLKHPPLPLEAVDETVYATVVRYRDADHYLGHVVAVDPARRERLPPLEAEVRRRFAANGRIDAEGMTAFDQPMRRMVFRKLP</sequence>
<dbReference type="GO" id="GO:0008757">
    <property type="term" value="F:S-adenosylmethionine-dependent methyltransferase activity"/>
    <property type="evidence" value="ECO:0007669"/>
    <property type="project" value="InterPro"/>
</dbReference>
<dbReference type="GO" id="GO:0032259">
    <property type="term" value="P:methylation"/>
    <property type="evidence" value="ECO:0007669"/>
    <property type="project" value="UniProtKB-KW"/>
</dbReference>
<dbReference type="Proteomes" id="UP000480854">
    <property type="component" value="Unassembled WGS sequence"/>
</dbReference>
<dbReference type="PANTHER" id="PTHR42912:SF93">
    <property type="entry name" value="N6-ADENOSINE-METHYLTRANSFERASE TMT1A"/>
    <property type="match status" value="1"/>
</dbReference>
<proteinExistence type="predicted"/>
<name>A0A9W7TY17_9PROT</name>
<dbReference type="InterPro" id="IPR050508">
    <property type="entry name" value="Methyltransf_Superfamily"/>
</dbReference>
<evidence type="ECO:0000313" key="3">
    <source>
        <dbReference type="Proteomes" id="UP000480854"/>
    </source>
</evidence>
<feature type="domain" description="Methyltransferase type 11" evidence="1">
    <location>
        <begin position="23"/>
        <end position="118"/>
    </location>
</feature>
<keyword evidence="2" id="KW-0489">Methyltransferase</keyword>
<dbReference type="InterPro" id="IPR013216">
    <property type="entry name" value="Methyltransf_11"/>
</dbReference>
<keyword evidence="3" id="KW-1185">Reference proteome</keyword>
<dbReference type="PANTHER" id="PTHR42912">
    <property type="entry name" value="METHYLTRANSFERASE"/>
    <property type="match status" value="1"/>
</dbReference>
<dbReference type="Gene3D" id="3.40.50.150">
    <property type="entry name" value="Vaccinia Virus protein VP39"/>
    <property type="match status" value="1"/>
</dbReference>
<dbReference type="InterPro" id="IPR029063">
    <property type="entry name" value="SAM-dependent_MTases_sf"/>
</dbReference>
<dbReference type="RefSeq" id="WP_149470312.1">
    <property type="nucleotide sequence ID" value="NZ_QOKW01000014.1"/>
</dbReference>
<protein>
    <submittedName>
        <fullName evidence="2">Class I SAM-dependent methyltransferase</fullName>
    </submittedName>
</protein>
<evidence type="ECO:0000313" key="2">
    <source>
        <dbReference type="EMBL" id="KAA0679065.1"/>
    </source>
</evidence>
<dbReference type="SUPFAM" id="SSF53335">
    <property type="entry name" value="S-adenosyl-L-methionine-dependent methyltransferases"/>
    <property type="match status" value="1"/>
</dbReference>
<dbReference type="EMBL" id="QOKW01000014">
    <property type="protein sequence ID" value="KAA0679065.1"/>
    <property type="molecule type" value="Genomic_DNA"/>
</dbReference>
<keyword evidence="2" id="KW-0808">Transferase</keyword>
<dbReference type="AlphaFoldDB" id="A0A9W7TY17"/>
<accession>A0A9W7TY17</accession>
<comment type="caution">
    <text evidence="2">The sequence shown here is derived from an EMBL/GenBank/DDBJ whole genome shotgun (WGS) entry which is preliminary data.</text>
</comment>
<dbReference type="CDD" id="cd02440">
    <property type="entry name" value="AdoMet_MTases"/>
    <property type="match status" value="1"/>
</dbReference>
<evidence type="ECO:0000259" key="1">
    <source>
        <dbReference type="Pfam" id="PF08241"/>
    </source>
</evidence>
<reference evidence="2 3" key="1">
    <citation type="submission" date="2018-07" db="EMBL/GenBank/DDBJ databases">
        <title>Genome sequence of Azospirillum sp. ATCC 49961.</title>
        <authorList>
            <person name="Sant'Anna F.H."/>
            <person name="Baldani J.I."/>
            <person name="Zilli J.E."/>
            <person name="Reis V.M."/>
            <person name="Hartmann A."/>
            <person name="Cruz L."/>
            <person name="de Souza E.M."/>
            <person name="de Oliveira Pedrosa F."/>
            <person name="Passaglia L.M.P."/>
        </authorList>
    </citation>
    <scope>NUCLEOTIDE SEQUENCE [LARGE SCALE GENOMIC DNA]</scope>
    <source>
        <strain evidence="2 3">ATCC 49961</strain>
    </source>
</reference>
<organism evidence="2 3">
    <name type="scientific">Roseomonas genomospecies 6</name>
    <dbReference type="NCBI Taxonomy" id="214106"/>
    <lineage>
        <taxon>Bacteria</taxon>
        <taxon>Pseudomonadati</taxon>
        <taxon>Pseudomonadota</taxon>
        <taxon>Alphaproteobacteria</taxon>
        <taxon>Acetobacterales</taxon>
        <taxon>Roseomonadaceae</taxon>
        <taxon>Roseomonas</taxon>
    </lineage>
</organism>
<dbReference type="OrthoDB" id="7255898at2"/>
<gene>
    <name evidence="2" type="ORF">DS843_18385</name>
</gene>
<dbReference type="Pfam" id="PF08241">
    <property type="entry name" value="Methyltransf_11"/>
    <property type="match status" value="1"/>
</dbReference>